<evidence type="ECO:0000256" key="6">
    <source>
        <dbReference type="ARBA" id="ARBA00023136"/>
    </source>
</evidence>
<dbReference type="CDD" id="cd06261">
    <property type="entry name" value="TM_PBP2"/>
    <property type="match status" value="1"/>
</dbReference>
<evidence type="ECO:0000256" key="3">
    <source>
        <dbReference type="ARBA" id="ARBA00022475"/>
    </source>
</evidence>
<dbReference type="PROSITE" id="PS50928">
    <property type="entry name" value="ABC_TM1"/>
    <property type="match status" value="1"/>
</dbReference>
<feature type="transmembrane region" description="Helical" evidence="7">
    <location>
        <begin position="160"/>
        <end position="177"/>
    </location>
</feature>
<gene>
    <name evidence="9" type="ORF">SAMN06295885_2175</name>
</gene>
<evidence type="ECO:0000256" key="5">
    <source>
        <dbReference type="ARBA" id="ARBA00022989"/>
    </source>
</evidence>
<dbReference type="Pfam" id="PF00528">
    <property type="entry name" value="BPD_transp_1"/>
    <property type="match status" value="1"/>
</dbReference>
<feature type="domain" description="ABC transmembrane type-1" evidence="8">
    <location>
        <begin position="94"/>
        <end position="286"/>
    </location>
</feature>
<dbReference type="InterPro" id="IPR050366">
    <property type="entry name" value="BP-dependent_transpt_permease"/>
</dbReference>
<evidence type="ECO:0000256" key="2">
    <source>
        <dbReference type="ARBA" id="ARBA00022448"/>
    </source>
</evidence>
<dbReference type="GO" id="GO:0005886">
    <property type="term" value="C:plasma membrane"/>
    <property type="evidence" value="ECO:0007669"/>
    <property type="project" value="UniProtKB-SubCell"/>
</dbReference>
<feature type="transmembrane region" description="Helical" evidence="7">
    <location>
        <begin position="224"/>
        <end position="245"/>
    </location>
</feature>
<comment type="subcellular location">
    <subcellularLocation>
        <location evidence="1 7">Cell membrane</location>
        <topology evidence="1 7">Multi-pass membrane protein</topology>
    </subcellularLocation>
</comment>
<dbReference type="Gene3D" id="1.10.3720.10">
    <property type="entry name" value="MetI-like"/>
    <property type="match status" value="1"/>
</dbReference>
<dbReference type="Proteomes" id="UP000193711">
    <property type="component" value="Unassembled WGS sequence"/>
</dbReference>
<evidence type="ECO:0000256" key="1">
    <source>
        <dbReference type="ARBA" id="ARBA00004651"/>
    </source>
</evidence>
<name>A0A1X7NZI3_9MICO</name>
<dbReference type="RefSeq" id="WP_085476623.1">
    <property type="nucleotide sequence ID" value="NZ_FXBM01000002.1"/>
</dbReference>
<dbReference type="InterPro" id="IPR000515">
    <property type="entry name" value="MetI-like"/>
</dbReference>
<evidence type="ECO:0000313" key="9">
    <source>
        <dbReference type="EMBL" id="SMH43232.1"/>
    </source>
</evidence>
<keyword evidence="6 7" id="KW-0472">Membrane</keyword>
<dbReference type="EMBL" id="FXBM01000002">
    <property type="protein sequence ID" value="SMH43232.1"/>
    <property type="molecule type" value="Genomic_DNA"/>
</dbReference>
<feature type="transmembrane region" description="Helical" evidence="7">
    <location>
        <begin position="94"/>
        <end position="114"/>
    </location>
</feature>
<keyword evidence="2 7" id="KW-0813">Transport</keyword>
<dbReference type="STRING" id="1891671.SAMN06295885_2175"/>
<dbReference type="GO" id="GO:0055085">
    <property type="term" value="P:transmembrane transport"/>
    <property type="evidence" value="ECO:0007669"/>
    <property type="project" value="InterPro"/>
</dbReference>
<feature type="transmembrane region" description="Helical" evidence="7">
    <location>
        <begin position="135"/>
        <end position="154"/>
    </location>
</feature>
<feature type="transmembrane region" description="Helical" evidence="7">
    <location>
        <begin position="265"/>
        <end position="289"/>
    </location>
</feature>
<feature type="transmembrane region" description="Helical" evidence="7">
    <location>
        <begin position="24"/>
        <end position="47"/>
    </location>
</feature>
<evidence type="ECO:0000256" key="7">
    <source>
        <dbReference type="RuleBase" id="RU363032"/>
    </source>
</evidence>
<sequence length="298" mass="31212">MSLHTPVVTDPVLPRVPRRDRRRVLPPAVSTALRLLPFTLVLLLAAAGPALAPLSATDVVGPNSQAPSSEHLAGTDSNGLDVLSRTLTAFRLDIVIALVVTAVSTVGGIALGLVSGMYDGRRGLLGLAARLLGRAVDLVQAIPVMIAGLVVVSFFGRNAVVITLSLAVVLLPFQARLTRTEVLRTRSDGYVDAARMSGESEGRILLRHVLRNSAGPAIENSSSVFGMAIIFSAALGFLGVGIPVPTAEWGSMLALGAPDAAVGRWWPVLFPAVALAFSVWSASLFVAALTDPPQRPRR</sequence>
<dbReference type="PANTHER" id="PTHR43386:SF1">
    <property type="entry name" value="D,D-DIPEPTIDE TRANSPORT SYSTEM PERMEASE PROTEIN DDPC-RELATED"/>
    <property type="match status" value="1"/>
</dbReference>
<dbReference type="SUPFAM" id="SSF161098">
    <property type="entry name" value="MetI-like"/>
    <property type="match status" value="1"/>
</dbReference>
<keyword evidence="4 7" id="KW-0812">Transmembrane</keyword>
<dbReference type="AlphaFoldDB" id="A0A1X7NZI3"/>
<evidence type="ECO:0000256" key="4">
    <source>
        <dbReference type="ARBA" id="ARBA00022692"/>
    </source>
</evidence>
<keyword evidence="5 7" id="KW-1133">Transmembrane helix</keyword>
<keyword evidence="3" id="KW-1003">Cell membrane</keyword>
<keyword evidence="10" id="KW-1185">Reference proteome</keyword>
<comment type="similarity">
    <text evidence="7">Belongs to the binding-protein-dependent transport system permease family.</text>
</comment>
<proteinExistence type="inferred from homology"/>
<accession>A0A1X7NZI3</accession>
<reference evidence="10" key="1">
    <citation type="submission" date="2017-04" db="EMBL/GenBank/DDBJ databases">
        <authorList>
            <person name="Varghese N."/>
            <person name="Submissions S."/>
        </authorList>
    </citation>
    <scope>NUCLEOTIDE SEQUENCE [LARGE SCALE GENOMIC DNA]</scope>
    <source>
        <strain evidence="10">VKM Ac-2121</strain>
    </source>
</reference>
<organism evidence="9 10">
    <name type="scientific">Rathayibacter oskolensis</name>
    <dbReference type="NCBI Taxonomy" id="1891671"/>
    <lineage>
        <taxon>Bacteria</taxon>
        <taxon>Bacillati</taxon>
        <taxon>Actinomycetota</taxon>
        <taxon>Actinomycetes</taxon>
        <taxon>Micrococcales</taxon>
        <taxon>Microbacteriaceae</taxon>
        <taxon>Rathayibacter</taxon>
    </lineage>
</organism>
<dbReference type="OrthoDB" id="9812701at2"/>
<evidence type="ECO:0000313" key="10">
    <source>
        <dbReference type="Proteomes" id="UP000193711"/>
    </source>
</evidence>
<dbReference type="PANTHER" id="PTHR43386">
    <property type="entry name" value="OLIGOPEPTIDE TRANSPORT SYSTEM PERMEASE PROTEIN APPC"/>
    <property type="match status" value="1"/>
</dbReference>
<dbReference type="InterPro" id="IPR035906">
    <property type="entry name" value="MetI-like_sf"/>
</dbReference>
<protein>
    <submittedName>
        <fullName evidence="9">Peptide/nickel transport system permease protein</fullName>
    </submittedName>
</protein>
<evidence type="ECO:0000259" key="8">
    <source>
        <dbReference type="PROSITE" id="PS50928"/>
    </source>
</evidence>